<dbReference type="eggNOG" id="ENOG502S0EY">
    <property type="taxonomic scope" value="Eukaryota"/>
</dbReference>
<feature type="domain" description="Beta-lactamase-related" evidence="3">
    <location>
        <begin position="9"/>
        <end position="340"/>
    </location>
</feature>
<dbReference type="RefSeq" id="XP_008717346.1">
    <property type="nucleotide sequence ID" value="XM_008719124.1"/>
</dbReference>
<keyword evidence="6" id="KW-1185">Reference proteome</keyword>
<feature type="domain" description="Peptidase S12 Pab87-related C-terminal" evidence="4">
    <location>
        <begin position="415"/>
        <end position="513"/>
    </location>
</feature>
<feature type="region of interest" description="Disordered" evidence="2">
    <location>
        <begin position="368"/>
        <end position="410"/>
    </location>
</feature>
<dbReference type="OrthoDB" id="5946976at2759"/>
<comment type="similarity">
    <text evidence="1">Belongs to the peptidase S12 family.</text>
</comment>
<dbReference type="GeneID" id="19972119"/>
<dbReference type="PANTHER" id="PTHR46825:SF9">
    <property type="entry name" value="BETA-LACTAMASE-RELATED DOMAIN-CONTAINING PROTEIN"/>
    <property type="match status" value="1"/>
</dbReference>
<dbReference type="AlphaFoldDB" id="W2RXK5"/>
<dbReference type="InterPro" id="IPR050491">
    <property type="entry name" value="AmpC-like"/>
</dbReference>
<dbReference type="InterPro" id="IPR012338">
    <property type="entry name" value="Beta-lactam/transpept-like"/>
</dbReference>
<gene>
    <name evidence="5" type="ORF">HMPREF1541_04780</name>
</gene>
<dbReference type="HOGENOM" id="CLU_020027_14_1_1"/>
<dbReference type="Proteomes" id="UP000030752">
    <property type="component" value="Unassembled WGS sequence"/>
</dbReference>
<dbReference type="EMBL" id="KB822720">
    <property type="protein sequence ID" value="ETN40503.1"/>
    <property type="molecule type" value="Genomic_DNA"/>
</dbReference>
<evidence type="ECO:0008006" key="7">
    <source>
        <dbReference type="Google" id="ProtNLM"/>
    </source>
</evidence>
<dbReference type="SUPFAM" id="SSF56601">
    <property type="entry name" value="beta-lactamase/transpeptidase-like"/>
    <property type="match status" value="1"/>
</dbReference>
<protein>
    <recommendedName>
        <fullName evidence="7">Beta-lactamase-related domain-containing protein</fullName>
    </recommendedName>
</protein>
<dbReference type="PANTHER" id="PTHR46825">
    <property type="entry name" value="D-ALANYL-D-ALANINE-CARBOXYPEPTIDASE/ENDOPEPTIDASE AMPH"/>
    <property type="match status" value="1"/>
</dbReference>
<dbReference type="Gene3D" id="3.40.710.10">
    <property type="entry name" value="DD-peptidase/beta-lactamase superfamily"/>
    <property type="match status" value="1"/>
</dbReference>
<dbReference type="InterPro" id="IPR001466">
    <property type="entry name" value="Beta-lactam-related"/>
</dbReference>
<dbReference type="InParanoid" id="W2RXK5"/>
<proteinExistence type="inferred from homology"/>
<sequence length="517" mass="57832">MKHLYTDKFQARVEQLMKTHHCPGIAVAIVQENHVASAGFGQANTETSEPCTADTIFDIASASKSLTAASVGLLIEDESHPDVRWDAVMSELLPDDFVMPHPKYTAEVTVEDILAHRSGMPGHDLSYLGIGSPKPDDARSITRNLRNLPLAAPIRTKYMYCNMMYTVATHLVEVKAEQSFADFLQARFFDPLGMDSTCLQPAAARARGLGDRIATGHHWVKKKGYSRFQTPDCPEAQGAGSIMTSANDFIKYVKALMNQEGPITERLYRDLIRMRTIANPNTKWLRPHTSAVIYTVGLEIYWYRGHMIVGHDGSIAGFGSRFFFLPDLKFGACIFGNSSDAATITGILSRELIDIVLEVPESERCQSSKHGIPTRFIEPSNAPPKATKSEPKQLYAEKQKPVKRNAQIQESNSEAEAQVLDLDAYTGRYWNAGYHTMIVEIKNDKLFIDATDRSFPLTLTFEHVSGQTKYIARETYVLEGGNNPLDTEFELHDNKAVRMGLNLEDEEGRMIWFDKVT</sequence>
<dbReference type="Pfam" id="PF00144">
    <property type="entry name" value="Beta-lactamase"/>
    <property type="match status" value="1"/>
</dbReference>
<dbReference type="Pfam" id="PF11954">
    <property type="entry name" value="DUF3471"/>
    <property type="match status" value="1"/>
</dbReference>
<evidence type="ECO:0000259" key="3">
    <source>
        <dbReference type="Pfam" id="PF00144"/>
    </source>
</evidence>
<evidence type="ECO:0000313" key="5">
    <source>
        <dbReference type="EMBL" id="ETN40503.1"/>
    </source>
</evidence>
<evidence type="ECO:0000313" key="6">
    <source>
        <dbReference type="Proteomes" id="UP000030752"/>
    </source>
</evidence>
<evidence type="ECO:0000259" key="4">
    <source>
        <dbReference type="Pfam" id="PF11954"/>
    </source>
</evidence>
<dbReference type="InterPro" id="IPR021860">
    <property type="entry name" value="Peptidase_S12_Pab87-rel_C"/>
</dbReference>
<name>W2RXK5_CYPE1</name>
<feature type="compositionally biased region" description="Basic and acidic residues" evidence="2">
    <location>
        <begin position="387"/>
        <end position="400"/>
    </location>
</feature>
<evidence type="ECO:0000256" key="2">
    <source>
        <dbReference type="SAM" id="MobiDB-lite"/>
    </source>
</evidence>
<dbReference type="VEuPathDB" id="FungiDB:HMPREF1541_04780"/>
<organism evidence="5 6">
    <name type="scientific">Cyphellophora europaea (strain CBS 101466)</name>
    <name type="common">Phialophora europaea</name>
    <dbReference type="NCBI Taxonomy" id="1220924"/>
    <lineage>
        <taxon>Eukaryota</taxon>
        <taxon>Fungi</taxon>
        <taxon>Dikarya</taxon>
        <taxon>Ascomycota</taxon>
        <taxon>Pezizomycotina</taxon>
        <taxon>Eurotiomycetes</taxon>
        <taxon>Chaetothyriomycetidae</taxon>
        <taxon>Chaetothyriales</taxon>
        <taxon>Cyphellophoraceae</taxon>
        <taxon>Cyphellophora</taxon>
    </lineage>
</organism>
<evidence type="ECO:0000256" key="1">
    <source>
        <dbReference type="ARBA" id="ARBA00038215"/>
    </source>
</evidence>
<accession>W2RXK5</accession>
<dbReference type="STRING" id="1220924.W2RXK5"/>
<reference evidence="5 6" key="1">
    <citation type="submission" date="2013-03" db="EMBL/GenBank/DDBJ databases">
        <title>The Genome Sequence of Phialophora europaea CBS 101466.</title>
        <authorList>
            <consortium name="The Broad Institute Genomics Platform"/>
            <person name="Cuomo C."/>
            <person name="de Hoog S."/>
            <person name="Gorbushina A."/>
            <person name="Walker B."/>
            <person name="Young S.K."/>
            <person name="Zeng Q."/>
            <person name="Gargeya S."/>
            <person name="Fitzgerald M."/>
            <person name="Haas B."/>
            <person name="Abouelleil A."/>
            <person name="Allen A.W."/>
            <person name="Alvarado L."/>
            <person name="Arachchi H.M."/>
            <person name="Berlin A.M."/>
            <person name="Chapman S.B."/>
            <person name="Gainer-Dewar J."/>
            <person name="Goldberg J."/>
            <person name="Griggs A."/>
            <person name="Gujja S."/>
            <person name="Hansen M."/>
            <person name="Howarth C."/>
            <person name="Imamovic A."/>
            <person name="Ireland A."/>
            <person name="Larimer J."/>
            <person name="McCowan C."/>
            <person name="Murphy C."/>
            <person name="Pearson M."/>
            <person name="Poon T.W."/>
            <person name="Priest M."/>
            <person name="Roberts A."/>
            <person name="Saif S."/>
            <person name="Shea T."/>
            <person name="Sisk P."/>
            <person name="Sykes S."/>
            <person name="Wortman J."/>
            <person name="Nusbaum C."/>
            <person name="Birren B."/>
        </authorList>
    </citation>
    <scope>NUCLEOTIDE SEQUENCE [LARGE SCALE GENOMIC DNA]</scope>
    <source>
        <strain evidence="5 6">CBS 101466</strain>
    </source>
</reference>